<accession>A0ABU9YYZ4</accession>
<dbReference type="EMBL" id="JBDIVE010000004">
    <property type="protein sequence ID" value="MEN3068816.1"/>
    <property type="molecule type" value="Genomic_DNA"/>
</dbReference>
<dbReference type="EC" id="2.1.1.334" evidence="6"/>
<evidence type="ECO:0000313" key="6">
    <source>
        <dbReference type="EMBL" id="MEN3068816.1"/>
    </source>
</evidence>
<feature type="transmembrane region" description="Helical" evidence="5">
    <location>
        <begin position="150"/>
        <end position="175"/>
    </location>
</feature>
<gene>
    <name evidence="6" type="ORF">ABDB84_10020</name>
</gene>
<dbReference type="InterPro" id="IPR007318">
    <property type="entry name" value="Phopholipid_MeTrfase"/>
</dbReference>
<dbReference type="EC" id="2.1.1.100" evidence="6"/>
<dbReference type="RefSeq" id="WP_345919585.1">
    <property type="nucleotide sequence ID" value="NZ_JBDIVE010000004.1"/>
</dbReference>
<name>A0ABU9YYZ4_9RHOO</name>
<keyword evidence="6" id="KW-0489">Methyltransferase</keyword>
<feature type="transmembrane region" description="Helical" evidence="5">
    <location>
        <begin position="58"/>
        <end position="78"/>
    </location>
</feature>
<dbReference type="PANTHER" id="PTHR12714:SF9">
    <property type="entry name" value="PROTEIN-S-ISOPRENYLCYSTEINE O-METHYLTRANSFERASE"/>
    <property type="match status" value="1"/>
</dbReference>
<comment type="caution">
    <text evidence="6">The sequence shown here is derived from an EMBL/GenBank/DDBJ whole genome shotgun (WGS) entry which is preliminary data.</text>
</comment>
<evidence type="ECO:0000256" key="2">
    <source>
        <dbReference type="ARBA" id="ARBA00022692"/>
    </source>
</evidence>
<feature type="transmembrane region" description="Helical" evidence="5">
    <location>
        <begin position="90"/>
        <end position="113"/>
    </location>
</feature>
<comment type="subcellular location">
    <subcellularLocation>
        <location evidence="1">Endomembrane system</location>
        <topology evidence="1">Multi-pass membrane protein</topology>
    </subcellularLocation>
</comment>
<evidence type="ECO:0000313" key="7">
    <source>
        <dbReference type="Proteomes" id="UP001410394"/>
    </source>
</evidence>
<evidence type="ECO:0000256" key="1">
    <source>
        <dbReference type="ARBA" id="ARBA00004127"/>
    </source>
</evidence>
<evidence type="ECO:0000256" key="5">
    <source>
        <dbReference type="SAM" id="Phobius"/>
    </source>
</evidence>
<keyword evidence="7" id="KW-1185">Reference proteome</keyword>
<dbReference type="Proteomes" id="UP001410394">
    <property type="component" value="Unassembled WGS sequence"/>
</dbReference>
<keyword evidence="6" id="KW-0808">Transferase</keyword>
<dbReference type="GO" id="GO:0004671">
    <property type="term" value="F:protein C-terminal S-isoprenylcysteine carboxyl O-methyltransferase activity"/>
    <property type="evidence" value="ECO:0007669"/>
    <property type="project" value="UniProtKB-EC"/>
</dbReference>
<evidence type="ECO:0000256" key="4">
    <source>
        <dbReference type="ARBA" id="ARBA00023136"/>
    </source>
</evidence>
<proteinExistence type="predicted"/>
<dbReference type="Pfam" id="PF04191">
    <property type="entry name" value="PEMT"/>
    <property type="match status" value="1"/>
</dbReference>
<keyword evidence="2 5" id="KW-0812">Transmembrane</keyword>
<dbReference type="Gene3D" id="1.20.120.1630">
    <property type="match status" value="1"/>
</dbReference>
<feature type="transmembrane region" description="Helical" evidence="5">
    <location>
        <begin position="21"/>
        <end position="38"/>
    </location>
</feature>
<keyword evidence="4 5" id="KW-0472">Membrane</keyword>
<organism evidence="6 7">
    <name type="scientific">Uliginosibacterium sediminicola</name>
    <dbReference type="NCBI Taxonomy" id="2024550"/>
    <lineage>
        <taxon>Bacteria</taxon>
        <taxon>Pseudomonadati</taxon>
        <taxon>Pseudomonadota</taxon>
        <taxon>Betaproteobacteria</taxon>
        <taxon>Rhodocyclales</taxon>
        <taxon>Zoogloeaceae</taxon>
        <taxon>Uliginosibacterium</taxon>
    </lineage>
</organism>
<dbReference type="GO" id="GO:0032259">
    <property type="term" value="P:methylation"/>
    <property type="evidence" value="ECO:0007669"/>
    <property type="project" value="UniProtKB-KW"/>
</dbReference>
<sequence length="210" mass="24055">MKDVLELFIRVYEISPIPLRMAYGIWCAFIGLYIYASYHDHYNSPIRPRRPVQHNSPNVLVVLGLATVFLYTIAHLKQWPIHYSLIGDEAISFVGLPLMLIGLFVVAAARAALNGYWGPHIYEYEDPKDSILIKKGIYGQLRHPIYLGQIFMAVGTLILSDSIIFLLFAVPLSLFNVVKAQRESRYLHRKFGDSFVEYKNTVAWFCPGLF</sequence>
<dbReference type="PANTHER" id="PTHR12714">
    <property type="entry name" value="PROTEIN-S ISOPRENYLCYSTEINE O-METHYLTRANSFERASE"/>
    <property type="match status" value="1"/>
</dbReference>
<evidence type="ECO:0000256" key="3">
    <source>
        <dbReference type="ARBA" id="ARBA00022989"/>
    </source>
</evidence>
<keyword evidence="3 5" id="KW-1133">Transmembrane helix</keyword>
<reference evidence="6 7" key="1">
    <citation type="journal article" date="2018" name="Int. J. Syst. Evol. Microbiol.">
        <title>Uliginosibacterium sediminicola sp. nov., isolated from freshwater sediment.</title>
        <authorList>
            <person name="Hwang W.M."/>
            <person name="Kim S.M."/>
            <person name="Kang K."/>
            <person name="Ahn T.Y."/>
        </authorList>
    </citation>
    <scope>NUCLEOTIDE SEQUENCE [LARGE SCALE GENOMIC DNA]</scope>
    <source>
        <strain evidence="6 7">M1-21</strain>
    </source>
</reference>
<protein>
    <submittedName>
        <fullName evidence="6">Isoprenylcysteine carboxylmethyltransferase family protein</fullName>
        <ecNumber evidence="6">2.1.1.100</ecNumber>
        <ecNumber evidence="6">2.1.1.334</ecNumber>
    </submittedName>
</protein>